<protein>
    <submittedName>
        <fullName evidence="2">Uncharacterized protein</fullName>
    </submittedName>
</protein>
<accession>A0A853A8D3</accession>
<reference evidence="2 3" key="1">
    <citation type="submission" date="2020-07" db="EMBL/GenBank/DDBJ databases">
        <title>Sequencing the genomes of 1000 actinobacteria strains.</title>
        <authorList>
            <person name="Klenk H.-P."/>
        </authorList>
    </citation>
    <scope>NUCLEOTIDE SEQUENCE [LARGE SCALE GENOMIC DNA]</scope>
    <source>
        <strain evidence="2 3">DSM 42178</strain>
    </source>
</reference>
<comment type="caution">
    <text evidence="2">The sequence shown here is derived from an EMBL/GenBank/DDBJ whole genome shotgun (WGS) entry which is preliminary data.</text>
</comment>
<name>A0A853A8D3_9ACTN</name>
<gene>
    <name evidence="2" type="ORF">FHU37_003844</name>
</gene>
<keyword evidence="3" id="KW-1185">Reference proteome</keyword>
<proteinExistence type="predicted"/>
<organism evidence="2 3">
    <name type="scientific">Allostreptomyces psammosilenae</name>
    <dbReference type="NCBI Taxonomy" id="1892865"/>
    <lineage>
        <taxon>Bacteria</taxon>
        <taxon>Bacillati</taxon>
        <taxon>Actinomycetota</taxon>
        <taxon>Actinomycetes</taxon>
        <taxon>Kitasatosporales</taxon>
        <taxon>Streptomycetaceae</taxon>
        <taxon>Allostreptomyces</taxon>
    </lineage>
</organism>
<evidence type="ECO:0000313" key="3">
    <source>
        <dbReference type="Proteomes" id="UP000567795"/>
    </source>
</evidence>
<dbReference type="Proteomes" id="UP000567795">
    <property type="component" value="Unassembled WGS sequence"/>
</dbReference>
<sequence length="94" mass="11117">MSDPAFLTVHRARRDGIDPWAPGPRFVRPYVGSLAPTEDADEWPAAEWETTLPLVLPHAAPAAPDANQRRQRGRHRRRWPWPWPWRLWARRPRR</sequence>
<evidence type="ECO:0000256" key="1">
    <source>
        <dbReference type="SAM" id="MobiDB-lite"/>
    </source>
</evidence>
<dbReference type="EMBL" id="JACBZD010000001">
    <property type="protein sequence ID" value="NYI06901.1"/>
    <property type="molecule type" value="Genomic_DNA"/>
</dbReference>
<evidence type="ECO:0000313" key="2">
    <source>
        <dbReference type="EMBL" id="NYI06901.1"/>
    </source>
</evidence>
<dbReference type="AlphaFoldDB" id="A0A853A8D3"/>
<feature type="region of interest" description="Disordered" evidence="1">
    <location>
        <begin position="57"/>
        <end position="76"/>
    </location>
</feature>